<evidence type="ECO:0000313" key="3">
    <source>
        <dbReference type="Proteomes" id="UP001501444"/>
    </source>
</evidence>
<keyword evidence="3" id="KW-1185">Reference proteome</keyword>
<name>A0ABN3FDQ7_9ACTN</name>
<dbReference type="Proteomes" id="UP001501444">
    <property type="component" value="Unassembled WGS sequence"/>
</dbReference>
<dbReference type="InterPro" id="IPR001024">
    <property type="entry name" value="PLAT/LH2_dom"/>
</dbReference>
<accession>A0ABN3FDQ7</accession>
<dbReference type="EMBL" id="BAAARV010000004">
    <property type="protein sequence ID" value="GAA2327512.1"/>
    <property type="molecule type" value="Genomic_DNA"/>
</dbReference>
<evidence type="ECO:0000313" key="2">
    <source>
        <dbReference type="EMBL" id="GAA2327512.1"/>
    </source>
</evidence>
<evidence type="ECO:0000259" key="1">
    <source>
        <dbReference type="PROSITE" id="PS50095"/>
    </source>
</evidence>
<feature type="domain" description="PLAT" evidence="1">
    <location>
        <begin position="134"/>
        <end position="168"/>
    </location>
</feature>
<gene>
    <name evidence="2" type="ORF">GCM10010170_003320</name>
</gene>
<organism evidence="2 3">
    <name type="scientific">Dactylosporangium salmoneum</name>
    <dbReference type="NCBI Taxonomy" id="53361"/>
    <lineage>
        <taxon>Bacteria</taxon>
        <taxon>Bacillati</taxon>
        <taxon>Actinomycetota</taxon>
        <taxon>Actinomycetes</taxon>
        <taxon>Micromonosporales</taxon>
        <taxon>Micromonosporaceae</taxon>
        <taxon>Dactylosporangium</taxon>
    </lineage>
</organism>
<protein>
    <recommendedName>
        <fullName evidence="1">PLAT domain-containing protein</fullName>
    </recommendedName>
</protein>
<reference evidence="2 3" key="1">
    <citation type="journal article" date="2019" name="Int. J. Syst. Evol. Microbiol.">
        <title>The Global Catalogue of Microorganisms (GCM) 10K type strain sequencing project: providing services to taxonomists for standard genome sequencing and annotation.</title>
        <authorList>
            <consortium name="The Broad Institute Genomics Platform"/>
            <consortium name="The Broad Institute Genome Sequencing Center for Infectious Disease"/>
            <person name="Wu L."/>
            <person name="Ma J."/>
        </authorList>
    </citation>
    <scope>NUCLEOTIDE SEQUENCE [LARGE SCALE GENOMIC DNA]</scope>
    <source>
        <strain evidence="2 3">JCM 3272</strain>
    </source>
</reference>
<dbReference type="RefSeq" id="WP_344610371.1">
    <property type="nucleotide sequence ID" value="NZ_BAAARV010000004.1"/>
</dbReference>
<proteinExistence type="predicted"/>
<comment type="caution">
    <text evidence="2">The sequence shown here is derived from an EMBL/GenBank/DDBJ whole genome shotgun (WGS) entry which is preliminary data.</text>
</comment>
<dbReference type="PROSITE" id="PS50095">
    <property type="entry name" value="PLAT"/>
    <property type="match status" value="1"/>
</dbReference>
<sequence>MTLNTRIAVDLAAVLQNALDLGQAELPISLDVAYRWPSGTTADKADKLWSDHRTINASSNDDLDLAGSLSDGLGGTITFARIKAMLVRAARGNANNVIVGGGASNQFINWVADATDKIIVRPGGLLLLVAPDATGYPVTASTGDILRVANSGAGSSVDYDIVLIGASA</sequence>